<dbReference type="PATRIC" id="fig|33995.3.peg.1941"/>
<sequence>MSNGNITTREGLILQVAHYLALASGKDFPTIPVKDGRVSRAEIEDWFNSARLIVDGKSGGPNYPNPNR</sequence>
<name>A0A0M0EHP5_KOMEU</name>
<dbReference type="Proteomes" id="UP000037566">
    <property type="component" value="Unassembled WGS sequence"/>
</dbReference>
<keyword evidence="2" id="KW-1185">Reference proteome</keyword>
<dbReference type="EMBL" id="LHUQ01000007">
    <property type="protein sequence ID" value="KON64783.1"/>
    <property type="molecule type" value="Genomic_DNA"/>
</dbReference>
<proteinExistence type="predicted"/>
<protein>
    <submittedName>
        <fullName evidence="1">Uncharacterized protein</fullName>
    </submittedName>
</protein>
<gene>
    <name evidence="1" type="ORF">KOEU_17530</name>
</gene>
<reference evidence="1" key="1">
    <citation type="submission" date="2015-08" db="EMBL/GenBank/DDBJ databases">
        <title>Draft genome sequence of Komagataeibacter europaeus CECT 8546 a cellulose producer strain from vinegar produced by the traditional method.</title>
        <authorList>
            <person name="Poehlein A."/>
            <person name="Valera M.J."/>
            <person name="Haack F.S."/>
            <person name="Mas A."/>
            <person name="Daniel R."/>
            <person name="Streit W.R."/>
            <person name="Mateo E."/>
        </authorList>
    </citation>
    <scope>NUCLEOTIDE SEQUENCE [LARGE SCALE GENOMIC DNA]</scope>
    <source>
        <strain evidence="1">CECT 8546</strain>
    </source>
</reference>
<evidence type="ECO:0000313" key="2">
    <source>
        <dbReference type="Proteomes" id="UP000037566"/>
    </source>
</evidence>
<dbReference type="STRING" id="33995.KOEU_17530"/>
<organism evidence="1 2">
    <name type="scientific">Komagataeibacter europaeus</name>
    <name type="common">Gluconacetobacter europaeus</name>
    <dbReference type="NCBI Taxonomy" id="33995"/>
    <lineage>
        <taxon>Bacteria</taxon>
        <taxon>Pseudomonadati</taxon>
        <taxon>Pseudomonadota</taxon>
        <taxon>Alphaproteobacteria</taxon>
        <taxon>Acetobacterales</taxon>
        <taxon>Acetobacteraceae</taxon>
        <taxon>Komagataeibacter</taxon>
    </lineage>
</organism>
<dbReference type="AlphaFoldDB" id="A0A0M0EHP5"/>
<evidence type="ECO:0000313" key="1">
    <source>
        <dbReference type="EMBL" id="KON64783.1"/>
    </source>
</evidence>
<accession>A0A0M0EHP5</accession>
<comment type="caution">
    <text evidence="1">The sequence shown here is derived from an EMBL/GenBank/DDBJ whole genome shotgun (WGS) entry which is preliminary data.</text>
</comment>